<reference evidence="8 9" key="1">
    <citation type="submission" date="2015-11" db="EMBL/GenBank/DDBJ databases">
        <title>Ensifer anhuiense sp. nov., an effective nitrogen fixation bacterium with Glycine soja.</title>
        <authorList>
            <person name="Yan H."/>
            <person name="Chen W."/>
        </authorList>
    </citation>
    <scope>NUCLEOTIDE SEQUENCE [LARGE SCALE GENOMIC DNA]</scope>
    <source>
        <strain evidence="8 9">LMG 7837</strain>
    </source>
</reference>
<dbReference type="PANTHER" id="PTHR24422:SF19">
    <property type="entry name" value="CHEMOTAXIS PROTEIN METHYLTRANSFERASE"/>
    <property type="match status" value="1"/>
</dbReference>
<comment type="function">
    <text evidence="5">Methylation of the membrane-bound methyl-accepting chemotaxis proteins (MCP) to form gamma-glutamyl methyl ester residues in MCP.</text>
</comment>
<keyword evidence="2 5" id="KW-0489">Methyltransferase</keyword>
<dbReference type="InterPro" id="IPR022641">
    <property type="entry name" value="CheR_N"/>
</dbReference>
<feature type="domain" description="CheR-type methyltransferase" evidence="7">
    <location>
        <begin position="17"/>
        <end position="296"/>
    </location>
</feature>
<dbReference type="InterPro" id="IPR026024">
    <property type="entry name" value="Chemotaxis_MeTrfase_CheR"/>
</dbReference>
<dbReference type="InterPro" id="IPR050903">
    <property type="entry name" value="Bact_Chemotaxis_MeTrfase"/>
</dbReference>
<dbReference type="EMBL" id="LNQB01000073">
    <property type="protein sequence ID" value="OAP45035.1"/>
    <property type="molecule type" value="Genomic_DNA"/>
</dbReference>
<dbReference type="Gene3D" id="1.10.155.10">
    <property type="entry name" value="Chemotaxis receptor methyltransferase CheR, N-terminal domain"/>
    <property type="match status" value="1"/>
</dbReference>
<feature type="binding site" evidence="6">
    <location>
        <position position="96"/>
    </location>
    <ligand>
        <name>S-adenosyl-L-methionine</name>
        <dbReference type="ChEBI" id="CHEBI:59789"/>
    </ligand>
</feature>
<accession>A0A178YDW2</accession>
<feature type="binding site" evidence="6">
    <location>
        <position position="138"/>
    </location>
    <ligand>
        <name>S-adenosyl-L-methionine</name>
        <dbReference type="ChEBI" id="CHEBI:59789"/>
    </ligand>
</feature>
<evidence type="ECO:0000256" key="6">
    <source>
        <dbReference type="PIRSR" id="PIRSR000410-1"/>
    </source>
</evidence>
<keyword evidence="3 5" id="KW-0808">Transferase</keyword>
<dbReference type="InterPro" id="IPR000780">
    <property type="entry name" value="CheR_MeTrfase"/>
</dbReference>
<comment type="catalytic activity">
    <reaction evidence="1 5">
        <text>L-glutamyl-[protein] + S-adenosyl-L-methionine = [protein]-L-glutamate 5-O-methyl ester + S-adenosyl-L-homocysteine</text>
        <dbReference type="Rhea" id="RHEA:24452"/>
        <dbReference type="Rhea" id="RHEA-COMP:10208"/>
        <dbReference type="Rhea" id="RHEA-COMP:10311"/>
        <dbReference type="ChEBI" id="CHEBI:29973"/>
        <dbReference type="ChEBI" id="CHEBI:57856"/>
        <dbReference type="ChEBI" id="CHEBI:59789"/>
        <dbReference type="ChEBI" id="CHEBI:82795"/>
        <dbReference type="EC" id="2.1.1.80"/>
    </reaction>
</comment>
<feature type="binding site" evidence="6">
    <location>
        <position position="94"/>
    </location>
    <ligand>
        <name>S-adenosyl-L-methionine</name>
        <dbReference type="ChEBI" id="CHEBI:59789"/>
    </ligand>
</feature>
<dbReference type="GO" id="GO:0032259">
    <property type="term" value="P:methylation"/>
    <property type="evidence" value="ECO:0007669"/>
    <property type="project" value="UniProtKB-KW"/>
</dbReference>
<dbReference type="Pfam" id="PF01739">
    <property type="entry name" value="CheR"/>
    <property type="match status" value="1"/>
</dbReference>
<evidence type="ECO:0000313" key="9">
    <source>
        <dbReference type="Proteomes" id="UP000078507"/>
    </source>
</evidence>
<dbReference type="GO" id="GO:0008983">
    <property type="term" value="F:protein-glutamate O-methyltransferase activity"/>
    <property type="evidence" value="ECO:0007669"/>
    <property type="project" value="UniProtKB-EC"/>
</dbReference>
<evidence type="ECO:0000256" key="2">
    <source>
        <dbReference type="ARBA" id="ARBA00022603"/>
    </source>
</evidence>
<dbReference type="SUPFAM" id="SSF47757">
    <property type="entry name" value="Chemotaxis receptor methyltransferase CheR, N-terminal domain"/>
    <property type="match status" value="1"/>
</dbReference>
<feature type="binding site" evidence="6">
    <location>
        <begin position="239"/>
        <end position="240"/>
    </location>
    <ligand>
        <name>S-adenosyl-L-methionine</name>
        <dbReference type="ChEBI" id="CHEBI:59789"/>
    </ligand>
</feature>
<evidence type="ECO:0000256" key="5">
    <source>
        <dbReference type="PIRNR" id="PIRNR000410"/>
    </source>
</evidence>
<dbReference type="PRINTS" id="PR00996">
    <property type="entry name" value="CHERMTFRASE"/>
</dbReference>
<dbReference type="PANTHER" id="PTHR24422">
    <property type="entry name" value="CHEMOTAXIS PROTEIN METHYLTRANSFERASE"/>
    <property type="match status" value="1"/>
</dbReference>
<feature type="binding site" evidence="6">
    <location>
        <begin position="222"/>
        <end position="223"/>
    </location>
    <ligand>
        <name>S-adenosyl-L-methionine</name>
        <dbReference type="ChEBI" id="CHEBI:59789"/>
    </ligand>
</feature>
<dbReference type="InterPro" id="IPR036804">
    <property type="entry name" value="CheR_N_sf"/>
</dbReference>
<keyword evidence="9" id="KW-1185">Reference proteome</keyword>
<comment type="caution">
    <text evidence="8">The sequence shown here is derived from an EMBL/GenBank/DDBJ whole genome shotgun (WGS) entry which is preliminary data.</text>
</comment>
<evidence type="ECO:0000313" key="8">
    <source>
        <dbReference type="EMBL" id="OAP45035.1"/>
    </source>
</evidence>
<keyword evidence="4 5" id="KW-0949">S-adenosyl-L-methionine</keyword>
<sequence>MRGLAVQEPKLPSDECLASGEYPLTRRDLNEIAAMIYADAGIYLNESKASLVYSRLSKHIRNLGLRGFRDYCQLVASPAGAAARRDMLSHLTTNFTRFFRENHHFEHLKTDVLPELIARAKAGGRVRIWSAACSDGQEPYSIALTVLSLLPNAADYDFRILATDIDPKILALARAGAYDATALETVNPAMRKQWFSEIEVGGRLKWQIDDRVKRLITFNELNLMAQWPVKGPFDVIFCRNVVIYFDEPTQMKIWSRFASVLDTGGHLYIGHSERVSGDAKALFDNIGITTYRHTGRFHGVRA</sequence>
<dbReference type="PROSITE" id="PS50123">
    <property type="entry name" value="CHER"/>
    <property type="match status" value="1"/>
</dbReference>
<dbReference type="SMART" id="SM00138">
    <property type="entry name" value="MeTrc"/>
    <property type="match status" value="1"/>
</dbReference>
<name>A0A178YDW2_SINSA</name>
<organism evidence="8 9">
    <name type="scientific">Sinorhizobium saheli</name>
    <dbReference type="NCBI Taxonomy" id="36856"/>
    <lineage>
        <taxon>Bacteria</taxon>
        <taxon>Pseudomonadati</taxon>
        <taxon>Pseudomonadota</taxon>
        <taxon>Alphaproteobacteria</taxon>
        <taxon>Hyphomicrobiales</taxon>
        <taxon>Rhizobiaceae</taxon>
        <taxon>Sinorhizobium/Ensifer group</taxon>
        <taxon>Sinorhizobium</taxon>
    </lineage>
</organism>
<gene>
    <name evidence="8" type="ORF">ATB98_19555</name>
</gene>
<protein>
    <recommendedName>
        <fullName evidence="5">Chemotaxis protein methyltransferase</fullName>
        <ecNumber evidence="5">2.1.1.80</ecNumber>
    </recommendedName>
</protein>
<feature type="binding site" evidence="6">
    <location>
        <position position="100"/>
    </location>
    <ligand>
        <name>S-adenosyl-L-methionine</name>
        <dbReference type="ChEBI" id="CHEBI:59789"/>
    </ligand>
</feature>
<evidence type="ECO:0000256" key="1">
    <source>
        <dbReference type="ARBA" id="ARBA00001541"/>
    </source>
</evidence>
<dbReference type="OrthoDB" id="9816309at2"/>
<dbReference type="EC" id="2.1.1.80" evidence="5"/>
<dbReference type="InterPro" id="IPR022642">
    <property type="entry name" value="CheR_C"/>
</dbReference>
<dbReference type="STRING" id="36856.ATB98_19555"/>
<evidence type="ECO:0000256" key="4">
    <source>
        <dbReference type="ARBA" id="ARBA00022691"/>
    </source>
</evidence>
<proteinExistence type="predicted"/>
<dbReference type="Proteomes" id="UP000078507">
    <property type="component" value="Unassembled WGS sequence"/>
</dbReference>
<evidence type="ECO:0000259" key="7">
    <source>
        <dbReference type="PROSITE" id="PS50123"/>
    </source>
</evidence>
<dbReference type="RefSeq" id="WP_066875434.1">
    <property type="nucleotide sequence ID" value="NZ_LNQB01000073.1"/>
</dbReference>
<dbReference type="Gene3D" id="3.40.50.150">
    <property type="entry name" value="Vaccinia Virus protein VP39"/>
    <property type="match status" value="1"/>
</dbReference>
<dbReference type="PIRSF" id="PIRSF000410">
    <property type="entry name" value="CheR"/>
    <property type="match status" value="1"/>
</dbReference>
<dbReference type="Pfam" id="PF03705">
    <property type="entry name" value="CheR_N"/>
    <property type="match status" value="1"/>
</dbReference>
<feature type="binding site" evidence="6">
    <location>
        <position position="164"/>
    </location>
    <ligand>
        <name>S-adenosyl-L-methionine</name>
        <dbReference type="ChEBI" id="CHEBI:59789"/>
    </ligand>
</feature>
<dbReference type="AlphaFoldDB" id="A0A178YDW2"/>
<dbReference type="SUPFAM" id="SSF53335">
    <property type="entry name" value="S-adenosyl-L-methionine-dependent methyltransferases"/>
    <property type="match status" value="1"/>
</dbReference>
<evidence type="ECO:0000256" key="3">
    <source>
        <dbReference type="ARBA" id="ARBA00022679"/>
    </source>
</evidence>
<dbReference type="InterPro" id="IPR029063">
    <property type="entry name" value="SAM-dependent_MTases_sf"/>
</dbReference>